<keyword evidence="1" id="KW-0812">Transmembrane</keyword>
<name>A0A0F9FTX7_9ZZZZ</name>
<accession>A0A0F9FTX7</accession>
<feature type="transmembrane region" description="Helical" evidence="1">
    <location>
        <begin position="63"/>
        <end position="84"/>
    </location>
</feature>
<protein>
    <submittedName>
        <fullName evidence="2">Uncharacterized protein</fullName>
    </submittedName>
</protein>
<dbReference type="AlphaFoldDB" id="A0A0F9FTX7"/>
<comment type="caution">
    <text evidence="2">The sequence shown here is derived from an EMBL/GenBank/DDBJ whole genome shotgun (WGS) entry which is preliminary data.</text>
</comment>
<evidence type="ECO:0000256" key="1">
    <source>
        <dbReference type="SAM" id="Phobius"/>
    </source>
</evidence>
<feature type="non-terminal residue" evidence="2">
    <location>
        <position position="1"/>
    </location>
</feature>
<keyword evidence="1" id="KW-0472">Membrane</keyword>
<reference evidence="2" key="1">
    <citation type="journal article" date="2015" name="Nature">
        <title>Complex archaea that bridge the gap between prokaryotes and eukaryotes.</title>
        <authorList>
            <person name="Spang A."/>
            <person name="Saw J.H."/>
            <person name="Jorgensen S.L."/>
            <person name="Zaremba-Niedzwiedzka K."/>
            <person name="Martijn J."/>
            <person name="Lind A.E."/>
            <person name="van Eijk R."/>
            <person name="Schleper C."/>
            <person name="Guy L."/>
            <person name="Ettema T.J."/>
        </authorList>
    </citation>
    <scope>NUCLEOTIDE SEQUENCE</scope>
</reference>
<proteinExistence type="predicted"/>
<sequence length="91" mass="10256">AKDVGRHNRWYNESLKEGNYWSDWLGILPYSIGGSAKTEDMYPLEAPFNSIVTKIPTFFKGRIALVISLSIGIPILLAISILIVKKFKKSE</sequence>
<keyword evidence="1" id="KW-1133">Transmembrane helix</keyword>
<gene>
    <name evidence="2" type="ORF">LCGC14_2201820</name>
</gene>
<dbReference type="EMBL" id="LAZR01029031">
    <property type="protein sequence ID" value="KKL60790.1"/>
    <property type="molecule type" value="Genomic_DNA"/>
</dbReference>
<evidence type="ECO:0000313" key="2">
    <source>
        <dbReference type="EMBL" id="KKL60790.1"/>
    </source>
</evidence>
<organism evidence="2">
    <name type="scientific">marine sediment metagenome</name>
    <dbReference type="NCBI Taxonomy" id="412755"/>
    <lineage>
        <taxon>unclassified sequences</taxon>
        <taxon>metagenomes</taxon>
        <taxon>ecological metagenomes</taxon>
    </lineage>
</organism>